<sequence>MFTGFGQVTGQFLTYDAFINLLNSRAFVDDAYAQYGGKLWWSAALSLLLLLGIGLPARGRLALPNWLAPVPYVVVASIAAILFLRGGEGARGLPASYPTLAYASLYGIEFALSPNRIREGVYLQRTSEPVDHIVLVIDESVSGHYLDINSPSGVETGLSRQWPGITISNFGVVPSITNCSIGSNLALRFGGTRENYRNRIAAGPSIWAFAKSAGMKTVYIDAQRTGGALHNGMNDEEVALIDRFFQFDDEPVLTRDSRVAEQIAIEVSKPEPSFIVANKVGAHFPVHDKFPDEYMTYRPTLPRGQFTDVSDTGNREGFDGSAESWRQYRNAYRNTIAWNVGAFFDRLLATADLSSSALIYTSDHGQNLREDGSSGLSTHCNADPGGSEGAVPLVYIAGADVLPLAKEIRGNGSHYRIFPTLLRLMGYDPKRAQQIYGPDLSDTSEEPETFNTRFNARLGQLPQWQSIDAETLLIPDDQDAEN</sequence>
<accession>A0ABP9KRX8</accession>
<organism evidence="3 4">
    <name type="scientific">Erythrobacter westpacificensis</name>
    <dbReference type="NCBI Taxonomy" id="1055231"/>
    <lineage>
        <taxon>Bacteria</taxon>
        <taxon>Pseudomonadati</taxon>
        <taxon>Pseudomonadota</taxon>
        <taxon>Alphaproteobacteria</taxon>
        <taxon>Sphingomonadales</taxon>
        <taxon>Erythrobacteraceae</taxon>
        <taxon>Erythrobacter/Porphyrobacter group</taxon>
        <taxon>Erythrobacter</taxon>
    </lineage>
</organism>
<evidence type="ECO:0000259" key="2">
    <source>
        <dbReference type="Pfam" id="PF00884"/>
    </source>
</evidence>
<keyword evidence="4" id="KW-1185">Reference proteome</keyword>
<dbReference type="InterPro" id="IPR040423">
    <property type="entry name" value="PEA_transferase"/>
</dbReference>
<dbReference type="PANTHER" id="PTHR30443">
    <property type="entry name" value="INNER MEMBRANE PROTEIN"/>
    <property type="match status" value="1"/>
</dbReference>
<name>A0ABP9KRX8_9SPHN</name>
<reference evidence="4" key="1">
    <citation type="journal article" date="2019" name="Int. J. Syst. Evol. Microbiol.">
        <title>The Global Catalogue of Microorganisms (GCM) 10K type strain sequencing project: providing services to taxonomists for standard genome sequencing and annotation.</title>
        <authorList>
            <consortium name="The Broad Institute Genomics Platform"/>
            <consortium name="The Broad Institute Genome Sequencing Center for Infectious Disease"/>
            <person name="Wu L."/>
            <person name="Ma J."/>
        </authorList>
    </citation>
    <scope>NUCLEOTIDE SEQUENCE [LARGE SCALE GENOMIC DNA]</scope>
    <source>
        <strain evidence="4">JCM 18014</strain>
    </source>
</reference>
<comment type="caution">
    <text evidence="3">The sequence shown here is derived from an EMBL/GenBank/DDBJ whole genome shotgun (WGS) entry which is preliminary data.</text>
</comment>
<evidence type="ECO:0000313" key="3">
    <source>
        <dbReference type="EMBL" id="GAA5062788.1"/>
    </source>
</evidence>
<dbReference type="Pfam" id="PF00884">
    <property type="entry name" value="Sulfatase"/>
    <property type="match status" value="1"/>
</dbReference>
<keyword evidence="1" id="KW-0472">Membrane</keyword>
<keyword evidence="1" id="KW-1133">Transmembrane helix</keyword>
<evidence type="ECO:0000256" key="1">
    <source>
        <dbReference type="SAM" id="Phobius"/>
    </source>
</evidence>
<dbReference type="EMBL" id="BAABHV010000027">
    <property type="protein sequence ID" value="GAA5062788.1"/>
    <property type="molecule type" value="Genomic_DNA"/>
</dbReference>
<dbReference type="InterPro" id="IPR017850">
    <property type="entry name" value="Alkaline_phosphatase_core_sf"/>
</dbReference>
<dbReference type="PANTHER" id="PTHR30443:SF0">
    <property type="entry name" value="PHOSPHOETHANOLAMINE TRANSFERASE EPTA"/>
    <property type="match status" value="1"/>
</dbReference>
<protein>
    <recommendedName>
        <fullName evidence="2">Sulfatase N-terminal domain-containing protein</fullName>
    </recommendedName>
</protein>
<evidence type="ECO:0000313" key="4">
    <source>
        <dbReference type="Proteomes" id="UP001500518"/>
    </source>
</evidence>
<dbReference type="Gene3D" id="3.40.720.10">
    <property type="entry name" value="Alkaline Phosphatase, subunit A"/>
    <property type="match status" value="1"/>
</dbReference>
<proteinExistence type="predicted"/>
<gene>
    <name evidence="3" type="ORF">GCM10023208_33390</name>
</gene>
<feature type="domain" description="Sulfatase N-terminal" evidence="2">
    <location>
        <begin position="132"/>
        <end position="427"/>
    </location>
</feature>
<dbReference type="InterPro" id="IPR000917">
    <property type="entry name" value="Sulfatase_N"/>
</dbReference>
<feature type="transmembrane region" description="Helical" evidence="1">
    <location>
        <begin position="66"/>
        <end position="84"/>
    </location>
</feature>
<keyword evidence="1" id="KW-0812">Transmembrane</keyword>
<dbReference type="SUPFAM" id="SSF53649">
    <property type="entry name" value="Alkaline phosphatase-like"/>
    <property type="match status" value="1"/>
</dbReference>
<dbReference type="Proteomes" id="UP001500518">
    <property type="component" value="Unassembled WGS sequence"/>
</dbReference>
<feature type="transmembrane region" description="Helical" evidence="1">
    <location>
        <begin position="39"/>
        <end position="57"/>
    </location>
</feature>